<dbReference type="PROSITE" id="PS50977">
    <property type="entry name" value="HTH_TETR_2"/>
    <property type="match status" value="1"/>
</dbReference>
<dbReference type="InterPro" id="IPR041583">
    <property type="entry name" value="TetR_C_31"/>
</dbReference>
<dbReference type="PANTHER" id="PTHR30055">
    <property type="entry name" value="HTH-TYPE TRANSCRIPTIONAL REGULATOR RUTR"/>
    <property type="match status" value="1"/>
</dbReference>
<sequence length="203" mass="22186">MAYVEASVRRRQLVAAARSALYREGVAGTSLRVVAAEAGVPLGTMQYVFPSKDLLLRAVIEELVDEIADVLEGSADLGRGLEHAIRQGMAVFWSELVAGQKNLQLVQYELVTYALRTPGQESLARWQYERYADVVAEWCQQAANNAGETCGVPFGRLARIMVASVDGLIMQHMCDPNDARSREDLDATIGMLVSLASIRRVGS</sequence>
<evidence type="ECO:0000256" key="2">
    <source>
        <dbReference type="PROSITE-ProRule" id="PRU00335"/>
    </source>
</evidence>
<dbReference type="SUPFAM" id="SSF48498">
    <property type="entry name" value="Tetracyclin repressor-like, C-terminal domain"/>
    <property type="match status" value="1"/>
</dbReference>
<dbReference type="InterPro" id="IPR001647">
    <property type="entry name" value="HTH_TetR"/>
</dbReference>
<feature type="DNA-binding region" description="H-T-H motif" evidence="2">
    <location>
        <begin position="30"/>
        <end position="49"/>
    </location>
</feature>
<proteinExistence type="predicted"/>
<dbReference type="Gene3D" id="1.10.357.10">
    <property type="entry name" value="Tetracycline Repressor, domain 2"/>
    <property type="match status" value="1"/>
</dbReference>
<evidence type="ECO:0000313" key="5">
    <source>
        <dbReference type="Proteomes" id="UP001432062"/>
    </source>
</evidence>
<dbReference type="Pfam" id="PF00440">
    <property type="entry name" value="TetR_N"/>
    <property type="match status" value="1"/>
</dbReference>
<name>A0ABZ1YS30_9NOCA</name>
<dbReference type="InterPro" id="IPR036271">
    <property type="entry name" value="Tet_transcr_reg_TetR-rel_C_sf"/>
</dbReference>
<dbReference type="RefSeq" id="WP_329407858.1">
    <property type="nucleotide sequence ID" value="NZ_CP109441.1"/>
</dbReference>
<dbReference type="InterPro" id="IPR009057">
    <property type="entry name" value="Homeodomain-like_sf"/>
</dbReference>
<dbReference type="Proteomes" id="UP001432062">
    <property type="component" value="Chromosome"/>
</dbReference>
<organism evidence="4 5">
    <name type="scientific">Nocardia vinacea</name>
    <dbReference type="NCBI Taxonomy" id="96468"/>
    <lineage>
        <taxon>Bacteria</taxon>
        <taxon>Bacillati</taxon>
        <taxon>Actinomycetota</taxon>
        <taxon>Actinomycetes</taxon>
        <taxon>Mycobacteriales</taxon>
        <taxon>Nocardiaceae</taxon>
        <taxon>Nocardia</taxon>
    </lineage>
</organism>
<gene>
    <name evidence="4" type="ORF">OG563_37360</name>
</gene>
<reference evidence="4" key="1">
    <citation type="submission" date="2022-10" db="EMBL/GenBank/DDBJ databases">
        <title>The complete genomes of actinobacterial strains from the NBC collection.</title>
        <authorList>
            <person name="Joergensen T.S."/>
            <person name="Alvarez Arevalo M."/>
            <person name="Sterndorff E.B."/>
            <person name="Faurdal D."/>
            <person name="Vuksanovic O."/>
            <person name="Mourched A.-S."/>
            <person name="Charusanti P."/>
            <person name="Shaw S."/>
            <person name="Blin K."/>
            <person name="Weber T."/>
        </authorList>
    </citation>
    <scope>NUCLEOTIDE SEQUENCE</scope>
    <source>
        <strain evidence="4">NBC_01482</strain>
    </source>
</reference>
<keyword evidence="1 2" id="KW-0238">DNA-binding</keyword>
<dbReference type="EMBL" id="CP109441">
    <property type="protein sequence ID" value="WUV44765.1"/>
    <property type="molecule type" value="Genomic_DNA"/>
</dbReference>
<dbReference type="InterPro" id="IPR050109">
    <property type="entry name" value="HTH-type_TetR-like_transc_reg"/>
</dbReference>
<evidence type="ECO:0000256" key="1">
    <source>
        <dbReference type="ARBA" id="ARBA00023125"/>
    </source>
</evidence>
<evidence type="ECO:0000313" key="4">
    <source>
        <dbReference type="EMBL" id="WUV44765.1"/>
    </source>
</evidence>
<feature type="domain" description="HTH tetR-type" evidence="3">
    <location>
        <begin position="7"/>
        <end position="67"/>
    </location>
</feature>
<protein>
    <submittedName>
        <fullName evidence="4">TetR/AcrR family transcriptional regulator</fullName>
    </submittedName>
</protein>
<keyword evidence="5" id="KW-1185">Reference proteome</keyword>
<dbReference type="PANTHER" id="PTHR30055:SF231">
    <property type="entry name" value="TRANSCRIPTIONAL REGULATORY PROTEIN (PROBABLY DEOR-FAMILY)-RELATED"/>
    <property type="match status" value="1"/>
</dbReference>
<dbReference type="SUPFAM" id="SSF46689">
    <property type="entry name" value="Homeodomain-like"/>
    <property type="match status" value="1"/>
</dbReference>
<dbReference type="Pfam" id="PF17940">
    <property type="entry name" value="TetR_C_31"/>
    <property type="match status" value="1"/>
</dbReference>
<accession>A0ABZ1YS30</accession>
<evidence type="ECO:0000259" key="3">
    <source>
        <dbReference type="PROSITE" id="PS50977"/>
    </source>
</evidence>